<evidence type="ECO:0000256" key="5">
    <source>
        <dbReference type="ARBA" id="ARBA00022692"/>
    </source>
</evidence>
<dbReference type="EMBL" id="LS483470">
    <property type="protein sequence ID" value="SQI34678.1"/>
    <property type="molecule type" value="Genomic_DNA"/>
</dbReference>
<dbReference type="EC" id="3.4.21.105" evidence="9"/>
<dbReference type="OrthoDB" id="9778341at2"/>
<dbReference type="HAMAP" id="MF_01594">
    <property type="entry name" value="Rhomboid_GlpG"/>
    <property type="match status" value="1"/>
</dbReference>
<dbReference type="Gene3D" id="1.20.1540.10">
    <property type="entry name" value="Rhomboid-like"/>
    <property type="match status" value="1"/>
</dbReference>
<comment type="similarity">
    <text evidence="2 9">Belongs to the peptidase S54 family.</text>
</comment>
<feature type="transmembrane region" description="Helical" evidence="9">
    <location>
        <begin position="136"/>
        <end position="162"/>
    </location>
</feature>
<keyword evidence="3 9" id="KW-1003">Cell membrane</keyword>
<accession>A0A2X4UGG6</accession>
<dbReference type="GO" id="GO:0006508">
    <property type="term" value="P:proteolysis"/>
    <property type="evidence" value="ECO:0007669"/>
    <property type="project" value="UniProtKB-UniRule"/>
</dbReference>
<dbReference type="NCBIfam" id="TIGR04239">
    <property type="entry name" value="rhombo_GlpG"/>
    <property type="match status" value="1"/>
</dbReference>
<evidence type="ECO:0000313" key="13">
    <source>
        <dbReference type="Proteomes" id="UP000249005"/>
    </source>
</evidence>
<dbReference type="InterPro" id="IPR023662">
    <property type="entry name" value="Rhomboid_protease_GlpG"/>
</dbReference>
<keyword evidence="9" id="KW-0720">Serine protease</keyword>
<dbReference type="Pfam" id="PF12122">
    <property type="entry name" value="Rhomboid_N"/>
    <property type="match status" value="1"/>
</dbReference>
<dbReference type="PANTHER" id="PTHR43731:SF14">
    <property type="entry name" value="PRESENILIN-ASSOCIATED RHOMBOID-LIKE PROTEIN, MITOCHONDRIAL"/>
    <property type="match status" value="1"/>
</dbReference>
<evidence type="ECO:0000256" key="7">
    <source>
        <dbReference type="ARBA" id="ARBA00022989"/>
    </source>
</evidence>
<evidence type="ECO:0000259" key="10">
    <source>
        <dbReference type="Pfam" id="PF01694"/>
    </source>
</evidence>
<protein>
    <recommendedName>
        <fullName evidence="9">Rhomboid protease GlpG</fullName>
        <ecNumber evidence="9">3.4.21.105</ecNumber>
    </recommendedName>
    <alternativeName>
        <fullName evidence="9">Intramembrane serine protease</fullName>
    </alternativeName>
</protein>
<feature type="domain" description="Peptidase S54 GlpG peptidase N-terminal" evidence="11">
    <location>
        <begin position="1"/>
        <end position="83"/>
    </location>
</feature>
<dbReference type="KEGG" id="lri:NCTC12151_00228"/>
<feature type="active site" description="Nucleophile" evidence="9">
    <location>
        <position position="202"/>
    </location>
</feature>
<evidence type="ECO:0000256" key="4">
    <source>
        <dbReference type="ARBA" id="ARBA00022519"/>
    </source>
</evidence>
<evidence type="ECO:0000259" key="11">
    <source>
        <dbReference type="Pfam" id="PF12122"/>
    </source>
</evidence>
<keyword evidence="6 9" id="KW-0378">Hydrolase</keyword>
<comment type="catalytic activity">
    <reaction evidence="9">
        <text>Cleaves type-1 transmembrane domains using a catalytic dyad composed of serine and histidine that are contributed by different transmembrane domains.</text>
        <dbReference type="EC" id="3.4.21.105"/>
    </reaction>
</comment>
<dbReference type="Proteomes" id="UP000249005">
    <property type="component" value="Chromosome 1"/>
</dbReference>
<dbReference type="Gene3D" id="3.30.70.2350">
    <property type="match status" value="1"/>
</dbReference>
<evidence type="ECO:0000256" key="2">
    <source>
        <dbReference type="ARBA" id="ARBA00009045"/>
    </source>
</evidence>
<dbReference type="AlphaFoldDB" id="A0A2X4UGG6"/>
<evidence type="ECO:0000256" key="3">
    <source>
        <dbReference type="ARBA" id="ARBA00022475"/>
    </source>
</evidence>
<feature type="transmembrane region" description="Helical" evidence="9">
    <location>
        <begin position="97"/>
        <end position="116"/>
    </location>
</feature>
<dbReference type="RefSeq" id="WP_111738923.1">
    <property type="nucleotide sequence ID" value="NZ_LR698987.1"/>
</dbReference>
<sequence>MILLTVFSNARAAQAFADYMATQNVEIEVRRQPERTELWLQNDSDESKARRALEHFIHYPNDPRYMAASWESGTTNADIHYQRTPVLSSVRERAGPLTLAVIVVCVIVYLLMQLFGDDALMTLLAYPADSSQYLEMWRWVTHAFLHFSLMHILFNLVWWWYLGGPLEKRLGTGKLLEITLLSAVLSGYGQAVFSGNLFGGLSGVVYALMGYCWLSGERAPERGVYMQRSLMAFSVVWLLAGYFDMFGFSIANAAHAGGLAVGLALAWWDTLPSKRHRGR</sequence>
<dbReference type="Pfam" id="PF01694">
    <property type="entry name" value="Rhomboid"/>
    <property type="match status" value="1"/>
</dbReference>
<reference evidence="12 13" key="1">
    <citation type="submission" date="2018-06" db="EMBL/GenBank/DDBJ databases">
        <authorList>
            <consortium name="Pathogen Informatics"/>
            <person name="Doyle S."/>
        </authorList>
    </citation>
    <scope>NUCLEOTIDE SEQUENCE [LARGE SCALE GENOMIC DNA]</scope>
    <source>
        <strain evidence="12 13">NCTC12151</strain>
    </source>
</reference>
<evidence type="ECO:0000313" key="12">
    <source>
        <dbReference type="EMBL" id="SQI34678.1"/>
    </source>
</evidence>
<feature type="transmembrane region" description="Helical" evidence="9">
    <location>
        <begin position="197"/>
        <end position="214"/>
    </location>
</feature>
<feature type="domain" description="Peptidase S54 rhomboid" evidence="10">
    <location>
        <begin position="135"/>
        <end position="268"/>
    </location>
</feature>
<keyword evidence="8 9" id="KW-0472">Membrane</keyword>
<dbReference type="GO" id="GO:0005886">
    <property type="term" value="C:plasma membrane"/>
    <property type="evidence" value="ECO:0007669"/>
    <property type="project" value="UniProtKB-SubCell"/>
</dbReference>
<evidence type="ECO:0000256" key="9">
    <source>
        <dbReference type="HAMAP-Rule" id="MF_01594"/>
    </source>
</evidence>
<dbReference type="InterPro" id="IPR022732">
    <property type="entry name" value="Peptidase_S54_GlpG_N"/>
</dbReference>
<organism evidence="12 13">
    <name type="scientific">Leminorella richardii</name>
    <dbReference type="NCBI Taxonomy" id="158841"/>
    <lineage>
        <taxon>Bacteria</taxon>
        <taxon>Pseudomonadati</taxon>
        <taxon>Pseudomonadota</taxon>
        <taxon>Gammaproteobacteria</taxon>
        <taxon>Enterobacterales</taxon>
        <taxon>Budviciaceae</taxon>
        <taxon>Leminorella</taxon>
    </lineage>
</organism>
<feature type="transmembrane region" description="Helical" evidence="9">
    <location>
        <begin position="249"/>
        <end position="268"/>
    </location>
</feature>
<keyword evidence="5 9" id="KW-0812">Transmembrane</keyword>
<proteinExistence type="inferred from homology"/>
<gene>
    <name evidence="9 12" type="primary">glpG</name>
    <name evidence="12" type="ORF">NCTC12151_00228</name>
</gene>
<dbReference type="SUPFAM" id="SSF144091">
    <property type="entry name" value="Rhomboid-like"/>
    <property type="match status" value="1"/>
</dbReference>
<feature type="transmembrane region" description="Helical" evidence="9">
    <location>
        <begin position="226"/>
        <end position="243"/>
    </location>
</feature>
<dbReference type="PANTHER" id="PTHR43731">
    <property type="entry name" value="RHOMBOID PROTEASE"/>
    <property type="match status" value="1"/>
</dbReference>
<dbReference type="NCBIfam" id="NF008155">
    <property type="entry name" value="PRK10907.1"/>
    <property type="match status" value="1"/>
</dbReference>
<dbReference type="InterPro" id="IPR038236">
    <property type="entry name" value="GlpG_N_sf"/>
</dbReference>
<feature type="active site" evidence="9">
    <location>
        <position position="255"/>
    </location>
</feature>
<keyword evidence="4" id="KW-0997">Cell inner membrane</keyword>
<keyword evidence="9 12" id="KW-0645">Protease</keyword>
<keyword evidence="7 9" id="KW-1133">Transmembrane helix</keyword>
<comment type="subcellular location">
    <subcellularLocation>
        <location evidence="9">Cell membrane</location>
        <topology evidence="9">Multi-pass membrane protein</topology>
    </subcellularLocation>
    <subcellularLocation>
        <location evidence="1">Membrane</location>
        <topology evidence="1">Multi-pass membrane protein</topology>
    </subcellularLocation>
</comment>
<name>A0A2X4UGG6_9GAMM</name>
<dbReference type="GO" id="GO:0004252">
    <property type="term" value="F:serine-type endopeptidase activity"/>
    <property type="evidence" value="ECO:0007669"/>
    <property type="project" value="UniProtKB-UniRule"/>
</dbReference>
<keyword evidence="13" id="KW-1185">Reference proteome</keyword>
<dbReference type="InterPro" id="IPR022764">
    <property type="entry name" value="Peptidase_S54_rhomboid_dom"/>
</dbReference>
<dbReference type="InterPro" id="IPR035952">
    <property type="entry name" value="Rhomboid-like_sf"/>
</dbReference>
<evidence type="ECO:0000256" key="6">
    <source>
        <dbReference type="ARBA" id="ARBA00022801"/>
    </source>
</evidence>
<evidence type="ECO:0000256" key="1">
    <source>
        <dbReference type="ARBA" id="ARBA00004141"/>
    </source>
</evidence>
<comment type="caution">
    <text evidence="9">Lacks conserved residue(s) required for the propagation of feature annotation.</text>
</comment>
<dbReference type="InterPro" id="IPR050925">
    <property type="entry name" value="Rhomboid_protease_S54"/>
</dbReference>
<comment type="function">
    <text evidence="9">Rhomboid-type serine protease that catalyzes intramembrane proteolysis.</text>
</comment>
<evidence type="ECO:0000256" key="8">
    <source>
        <dbReference type="ARBA" id="ARBA00023136"/>
    </source>
</evidence>